<accession>A0ABX2F0K7</accession>
<evidence type="ECO:0000256" key="1">
    <source>
        <dbReference type="ARBA" id="ARBA00004418"/>
    </source>
</evidence>
<protein>
    <submittedName>
        <fullName evidence="5">ABC-type nitrate/sulfonate/bicarbonate transport system, periplasmic component</fullName>
    </submittedName>
</protein>
<comment type="similarity">
    <text evidence="2">Belongs to the bacterial solute-binding protein SsuA/TauA family.</text>
</comment>
<dbReference type="PROSITE" id="PS51257">
    <property type="entry name" value="PROKAR_LIPOPROTEIN"/>
    <property type="match status" value="1"/>
</dbReference>
<dbReference type="InterPro" id="IPR015168">
    <property type="entry name" value="SsuA/THI5"/>
</dbReference>
<keyword evidence="3" id="KW-0732">Signal</keyword>
<dbReference type="RefSeq" id="WP_173126399.1">
    <property type="nucleotide sequence ID" value="NZ_CBCSGW010000038.1"/>
</dbReference>
<proteinExistence type="inferred from homology"/>
<reference evidence="5 6" key="1">
    <citation type="submission" date="2020-01" db="EMBL/GenBank/DDBJ databases">
        <title>Kibdelosporangium persica a novel Actinomycetes from a hot desert in Iran.</title>
        <authorList>
            <person name="Safaei N."/>
            <person name="Zaburannyi N."/>
            <person name="Mueller R."/>
            <person name="Wink J."/>
        </authorList>
    </citation>
    <scope>NUCLEOTIDE SEQUENCE [LARGE SCALE GENOMIC DNA]</scope>
    <source>
        <strain evidence="5 6">4NS15</strain>
    </source>
</reference>
<dbReference type="SUPFAM" id="SSF53850">
    <property type="entry name" value="Periplasmic binding protein-like II"/>
    <property type="match status" value="1"/>
</dbReference>
<feature type="domain" description="SsuA/THI5-like" evidence="4">
    <location>
        <begin position="61"/>
        <end position="274"/>
    </location>
</feature>
<comment type="caution">
    <text evidence="5">The sequence shown here is derived from an EMBL/GenBank/DDBJ whole genome shotgun (WGS) entry which is preliminary data.</text>
</comment>
<comment type="subcellular location">
    <subcellularLocation>
        <location evidence="1">Periplasm</location>
    </subcellularLocation>
</comment>
<dbReference type="Gene3D" id="3.40.190.10">
    <property type="entry name" value="Periplasmic binding protein-like II"/>
    <property type="match status" value="2"/>
</dbReference>
<dbReference type="PANTHER" id="PTHR30024">
    <property type="entry name" value="ALIPHATIC SULFONATES-BINDING PROTEIN-RELATED"/>
    <property type="match status" value="1"/>
</dbReference>
<evidence type="ECO:0000256" key="2">
    <source>
        <dbReference type="ARBA" id="ARBA00010742"/>
    </source>
</evidence>
<gene>
    <name evidence="5" type="ORF">GC106_16590</name>
</gene>
<evidence type="ECO:0000313" key="6">
    <source>
        <dbReference type="Proteomes" id="UP000763557"/>
    </source>
</evidence>
<evidence type="ECO:0000256" key="3">
    <source>
        <dbReference type="ARBA" id="ARBA00022729"/>
    </source>
</evidence>
<evidence type="ECO:0000313" key="5">
    <source>
        <dbReference type="EMBL" id="NRN64453.1"/>
    </source>
</evidence>
<dbReference type="Proteomes" id="UP000763557">
    <property type="component" value="Unassembled WGS sequence"/>
</dbReference>
<organism evidence="5 6">
    <name type="scientific">Kibdelosporangium persicum</name>
    <dbReference type="NCBI Taxonomy" id="2698649"/>
    <lineage>
        <taxon>Bacteria</taxon>
        <taxon>Bacillati</taxon>
        <taxon>Actinomycetota</taxon>
        <taxon>Actinomycetes</taxon>
        <taxon>Pseudonocardiales</taxon>
        <taxon>Pseudonocardiaceae</taxon>
        <taxon>Kibdelosporangium</taxon>
    </lineage>
</organism>
<dbReference type="PANTHER" id="PTHR30024:SF47">
    <property type="entry name" value="TAURINE-BINDING PERIPLASMIC PROTEIN"/>
    <property type="match status" value="1"/>
</dbReference>
<name>A0ABX2F0K7_9PSEU</name>
<dbReference type="EMBL" id="JAAATY010000003">
    <property type="protein sequence ID" value="NRN64453.1"/>
    <property type="molecule type" value="Genomic_DNA"/>
</dbReference>
<sequence length="343" mass="36094">MLRRSTVTGSPRLVVLAIVTTVLATLSGCGLLGGSSGDEGGPTDKVEKSTIRLGLLPVVDVASVHLAINEGYFKQEGLDVKLVNIQGAGAAIPNLVSDKSDFDIVFGNYVSFFNSEAKGIAKDVEGLKFVADGYVAKPNTWMVLAGPNSTAKKITDLPGKKVAVTTKQSLAEVSIRSVMKVNSVDANQVTFVEMPYTDMGAALAANRVDAALLAEPFITQAAKEFGAVQLFDAAAGPTAELPIAGYGTTGKFARENPKTIAAFQRGFAKGQETAGSDRSKVEKLLPGYAKIDPQTASLVNLGGFPTRLEASRLQRIPDLMLEFGMLQQRIDAGSMILQNTPAG</sequence>
<dbReference type="Pfam" id="PF09084">
    <property type="entry name" value="NMT1"/>
    <property type="match status" value="1"/>
</dbReference>
<evidence type="ECO:0000259" key="4">
    <source>
        <dbReference type="Pfam" id="PF09084"/>
    </source>
</evidence>
<keyword evidence="6" id="KW-1185">Reference proteome</keyword>